<feature type="domain" description="Calcineurin-like phosphoesterase" evidence="3">
    <location>
        <begin position="49"/>
        <end position="241"/>
    </location>
</feature>
<evidence type="ECO:0000313" key="5">
    <source>
        <dbReference type="Proteomes" id="UP000823902"/>
    </source>
</evidence>
<dbReference type="Pfam" id="PF00149">
    <property type="entry name" value="Metallophos"/>
    <property type="match status" value="1"/>
</dbReference>
<dbReference type="GO" id="GO:0016020">
    <property type="term" value="C:membrane"/>
    <property type="evidence" value="ECO:0007669"/>
    <property type="project" value="GOC"/>
</dbReference>
<comment type="caution">
    <text evidence="4">The sequence shown here is derived from an EMBL/GenBank/DDBJ whole genome shotgun (WGS) entry which is preliminary data.</text>
</comment>
<dbReference type="EMBL" id="DWVY01000021">
    <property type="protein sequence ID" value="HJC74255.1"/>
    <property type="molecule type" value="Genomic_DNA"/>
</dbReference>
<sequence length="312" mass="34969">MKVLMILVTAAVILAAAAAFEIYREVHSFTVTRYNVTSPRLKGLRRETKVLFLSDLHNRIYGKHNERLLQAVRKEKPDLILIGGDMLVGKPDEPFDVALGFVSRLPAVCPVYYANGNHEGRMKDEPEKYGDAYTDYRKELERCGVTFLENEIEHLELNGQKLALCGLELPVHTYKKFHRSSIDKRDVADLLSHFHTSNDIMAEFPDKAPDQYSILLAHNPAYMDAYLEWGADLVLSGHLHGGLVRIPGLGGIVTPQGFFFPKYSGEMTRAGEQTVIVSRGLGSHTLNIRLFNTPELISISLISAEENSCNDL</sequence>
<dbReference type="PANTHER" id="PTHR31302">
    <property type="entry name" value="TRANSMEMBRANE PROTEIN WITH METALLOPHOSPHOESTERASE DOMAIN-RELATED"/>
    <property type="match status" value="1"/>
</dbReference>
<dbReference type="InterPro" id="IPR004843">
    <property type="entry name" value="Calcineurin-like_PHP"/>
</dbReference>
<dbReference type="GO" id="GO:0046872">
    <property type="term" value="F:metal ion binding"/>
    <property type="evidence" value="ECO:0007669"/>
    <property type="project" value="UniProtKB-KW"/>
</dbReference>
<dbReference type="Proteomes" id="UP000823902">
    <property type="component" value="Unassembled WGS sequence"/>
</dbReference>
<dbReference type="Gene3D" id="3.60.21.10">
    <property type="match status" value="1"/>
</dbReference>
<keyword evidence="2" id="KW-0378">Hydrolase</keyword>
<dbReference type="AlphaFoldDB" id="A0A9D2QA66"/>
<organism evidence="4 5">
    <name type="scientific">Candidatus Mediterraneibacter faecavium</name>
    <dbReference type="NCBI Taxonomy" id="2838668"/>
    <lineage>
        <taxon>Bacteria</taxon>
        <taxon>Bacillati</taxon>
        <taxon>Bacillota</taxon>
        <taxon>Clostridia</taxon>
        <taxon>Lachnospirales</taxon>
        <taxon>Lachnospiraceae</taxon>
        <taxon>Mediterraneibacter</taxon>
    </lineage>
</organism>
<evidence type="ECO:0000313" key="4">
    <source>
        <dbReference type="EMBL" id="HJC74255.1"/>
    </source>
</evidence>
<gene>
    <name evidence="4" type="ORF">H9697_04820</name>
</gene>
<keyword evidence="1" id="KW-0479">Metal-binding</keyword>
<evidence type="ECO:0000256" key="2">
    <source>
        <dbReference type="ARBA" id="ARBA00022801"/>
    </source>
</evidence>
<evidence type="ECO:0000256" key="1">
    <source>
        <dbReference type="ARBA" id="ARBA00022723"/>
    </source>
</evidence>
<dbReference type="GO" id="GO:0009245">
    <property type="term" value="P:lipid A biosynthetic process"/>
    <property type="evidence" value="ECO:0007669"/>
    <property type="project" value="TreeGrafter"/>
</dbReference>
<evidence type="ECO:0000259" key="3">
    <source>
        <dbReference type="Pfam" id="PF00149"/>
    </source>
</evidence>
<protein>
    <submittedName>
        <fullName evidence="4">Metallophosphoesterase</fullName>
    </submittedName>
</protein>
<dbReference type="InterPro" id="IPR029052">
    <property type="entry name" value="Metallo-depent_PP-like"/>
</dbReference>
<proteinExistence type="predicted"/>
<reference evidence="4" key="1">
    <citation type="journal article" date="2021" name="PeerJ">
        <title>Extensive microbial diversity within the chicken gut microbiome revealed by metagenomics and culture.</title>
        <authorList>
            <person name="Gilroy R."/>
            <person name="Ravi A."/>
            <person name="Getino M."/>
            <person name="Pursley I."/>
            <person name="Horton D.L."/>
            <person name="Alikhan N.F."/>
            <person name="Baker D."/>
            <person name="Gharbi K."/>
            <person name="Hall N."/>
            <person name="Watson M."/>
            <person name="Adriaenssens E.M."/>
            <person name="Foster-Nyarko E."/>
            <person name="Jarju S."/>
            <person name="Secka A."/>
            <person name="Antonio M."/>
            <person name="Oren A."/>
            <person name="Chaudhuri R.R."/>
            <person name="La Ragione R."/>
            <person name="Hildebrand F."/>
            <person name="Pallen M.J."/>
        </authorList>
    </citation>
    <scope>NUCLEOTIDE SEQUENCE</scope>
    <source>
        <strain evidence="4">CHK196-7946</strain>
    </source>
</reference>
<dbReference type="InterPro" id="IPR051158">
    <property type="entry name" value="Metallophosphoesterase_sf"/>
</dbReference>
<reference evidence="4" key="2">
    <citation type="submission" date="2021-04" db="EMBL/GenBank/DDBJ databases">
        <authorList>
            <person name="Gilroy R."/>
        </authorList>
    </citation>
    <scope>NUCLEOTIDE SEQUENCE</scope>
    <source>
        <strain evidence="4">CHK196-7946</strain>
    </source>
</reference>
<accession>A0A9D2QA66</accession>
<dbReference type="SUPFAM" id="SSF56300">
    <property type="entry name" value="Metallo-dependent phosphatases"/>
    <property type="match status" value="1"/>
</dbReference>
<name>A0A9D2QA66_9FIRM</name>
<dbReference type="GO" id="GO:0008758">
    <property type="term" value="F:UDP-2,3-diacylglucosamine hydrolase activity"/>
    <property type="evidence" value="ECO:0007669"/>
    <property type="project" value="TreeGrafter"/>
</dbReference>
<dbReference type="PANTHER" id="PTHR31302:SF31">
    <property type="entry name" value="PHOSPHODIESTERASE YAEI"/>
    <property type="match status" value="1"/>
</dbReference>